<sequence length="193" mass="23086">MTEFISIIQNVSRFITLTREEELLFTSLLRMQKVRKKQFIVQPEYVCQYRTYIATGALRSYFMGNDGQEYTIALAVDDWWISDFTSYIYQEPATLFVEAMENSTLIQISYQNEQMLYEKLPKFERFFRLHSQRGAAAIQKRMLGSISKTAEERYEEMQKKYPQFLQRFPQYVIASYLGMTTQFLSRIRNQKLK</sequence>
<dbReference type="SUPFAM" id="SSF51206">
    <property type="entry name" value="cAMP-binding domain-like"/>
    <property type="match status" value="1"/>
</dbReference>
<dbReference type="GO" id="GO:0016301">
    <property type="term" value="F:kinase activity"/>
    <property type="evidence" value="ECO:0007669"/>
    <property type="project" value="UniProtKB-KW"/>
</dbReference>
<dbReference type="AlphaFoldDB" id="A0A1H7Q1U1"/>
<dbReference type="OrthoDB" id="9152304at2"/>
<dbReference type="RefSeq" id="WP_089909096.1">
    <property type="nucleotide sequence ID" value="NZ_FOBB01000002.1"/>
</dbReference>
<accession>A0A1H7Q1U1</accession>
<keyword evidence="2" id="KW-1185">Reference proteome</keyword>
<protein>
    <submittedName>
        <fullName evidence="1">cAMP-binding domain of CRP or a regulatory subunit of cAMP-dependent protein kinases</fullName>
    </submittedName>
</protein>
<name>A0A1H7Q1U1_9BACT</name>
<proteinExistence type="predicted"/>
<keyword evidence="1" id="KW-0808">Transferase</keyword>
<organism evidence="1 2">
    <name type="scientific">Chitinophaga rupis</name>
    <dbReference type="NCBI Taxonomy" id="573321"/>
    <lineage>
        <taxon>Bacteria</taxon>
        <taxon>Pseudomonadati</taxon>
        <taxon>Bacteroidota</taxon>
        <taxon>Chitinophagia</taxon>
        <taxon>Chitinophagales</taxon>
        <taxon>Chitinophagaceae</taxon>
        <taxon>Chitinophaga</taxon>
    </lineage>
</organism>
<dbReference type="STRING" id="573321.SAMN04488505_102223"/>
<reference evidence="1 2" key="1">
    <citation type="submission" date="2016-10" db="EMBL/GenBank/DDBJ databases">
        <authorList>
            <person name="de Groot N.N."/>
        </authorList>
    </citation>
    <scope>NUCLEOTIDE SEQUENCE [LARGE SCALE GENOMIC DNA]</scope>
    <source>
        <strain evidence="1 2">DSM 21039</strain>
    </source>
</reference>
<evidence type="ECO:0000313" key="1">
    <source>
        <dbReference type="EMBL" id="SEL41674.1"/>
    </source>
</evidence>
<gene>
    <name evidence="1" type="ORF">SAMN04488505_102223</name>
</gene>
<dbReference type="Proteomes" id="UP000198984">
    <property type="component" value="Unassembled WGS sequence"/>
</dbReference>
<dbReference type="EMBL" id="FOBB01000002">
    <property type="protein sequence ID" value="SEL41674.1"/>
    <property type="molecule type" value="Genomic_DNA"/>
</dbReference>
<dbReference type="InterPro" id="IPR014710">
    <property type="entry name" value="RmlC-like_jellyroll"/>
</dbReference>
<evidence type="ECO:0000313" key="2">
    <source>
        <dbReference type="Proteomes" id="UP000198984"/>
    </source>
</evidence>
<dbReference type="InterPro" id="IPR018490">
    <property type="entry name" value="cNMP-bd_dom_sf"/>
</dbReference>
<dbReference type="Gene3D" id="2.60.120.10">
    <property type="entry name" value="Jelly Rolls"/>
    <property type="match status" value="1"/>
</dbReference>
<keyword evidence="1" id="KW-0418">Kinase</keyword>